<keyword evidence="3" id="KW-0460">Magnesium</keyword>
<dbReference type="PANTHER" id="PTHR43434:SF23">
    <property type="entry name" value="PHOSPHOGLYCOLATE PHOSPHATASE"/>
    <property type="match status" value="1"/>
</dbReference>
<dbReference type="Gene3D" id="1.10.150.240">
    <property type="entry name" value="Putative phosphatase, domain 2"/>
    <property type="match status" value="1"/>
</dbReference>
<keyword evidence="2 5" id="KW-0378">Hydrolase</keyword>
<dbReference type="GO" id="GO:0046872">
    <property type="term" value="F:metal ion binding"/>
    <property type="evidence" value="ECO:0007669"/>
    <property type="project" value="UniProtKB-KW"/>
</dbReference>
<dbReference type="Gene3D" id="3.40.50.1000">
    <property type="entry name" value="HAD superfamily/HAD-like"/>
    <property type="match status" value="1"/>
</dbReference>
<dbReference type="PANTHER" id="PTHR43434">
    <property type="entry name" value="PHOSPHOGLYCOLATE PHOSPHATASE"/>
    <property type="match status" value="1"/>
</dbReference>
<dbReference type="SFLD" id="SFLDG01129">
    <property type="entry name" value="C1.5:_HAD__Beta-PGM__Phosphata"/>
    <property type="match status" value="1"/>
</dbReference>
<sequence>MKAVLFDLDGTLFDTAPDFIHVLNQLRQQEQLPPLPDAAIRAVVSNGARAMVELGFGIQEGDAQFESLRKRFLDLYLGHLAVKTLPFPGIEPLLGQLAAANIAWGIVTNKPLVYTAPLLRAFPHLPAVGAVICPEHVVNRKPHPEPMLLACAQIGCHPEEAIYVGDHPRDIDAGRAAGMPTIACSYGYIDDGDDPAGWNADHLVDSAEEIWPLLQQHYIEKMGIGTRDRGLGEAL</sequence>
<dbReference type="InterPro" id="IPR023198">
    <property type="entry name" value="PGP-like_dom2"/>
</dbReference>
<evidence type="ECO:0000256" key="2">
    <source>
        <dbReference type="ARBA" id="ARBA00022801"/>
    </source>
</evidence>
<keyword evidence="4" id="KW-0119">Carbohydrate metabolism</keyword>
<dbReference type="EC" id="3.1.3.18" evidence="5"/>
<dbReference type="InterPro" id="IPR006439">
    <property type="entry name" value="HAD-SF_hydro_IA"/>
</dbReference>
<dbReference type="InterPro" id="IPR036412">
    <property type="entry name" value="HAD-like_sf"/>
</dbReference>
<dbReference type="NCBIfam" id="TIGR01509">
    <property type="entry name" value="HAD-SF-IA-v3"/>
    <property type="match status" value="1"/>
</dbReference>
<evidence type="ECO:0000256" key="3">
    <source>
        <dbReference type="ARBA" id="ARBA00022842"/>
    </source>
</evidence>
<dbReference type="SFLD" id="SFLDS00003">
    <property type="entry name" value="Haloacid_Dehalogenase"/>
    <property type="match status" value="1"/>
</dbReference>
<dbReference type="SUPFAM" id="SSF56784">
    <property type="entry name" value="HAD-like"/>
    <property type="match status" value="1"/>
</dbReference>
<dbReference type="Pfam" id="PF13419">
    <property type="entry name" value="HAD_2"/>
    <property type="match status" value="1"/>
</dbReference>
<evidence type="ECO:0000256" key="1">
    <source>
        <dbReference type="ARBA" id="ARBA00022723"/>
    </source>
</evidence>
<dbReference type="Proteomes" id="UP000535937">
    <property type="component" value="Unassembled WGS sequence"/>
</dbReference>
<evidence type="ECO:0000313" key="5">
    <source>
        <dbReference type="EMBL" id="MBB3060390.1"/>
    </source>
</evidence>
<comment type="caution">
    <text evidence="5">The sequence shown here is derived from an EMBL/GenBank/DDBJ whole genome shotgun (WGS) entry which is preliminary data.</text>
</comment>
<keyword evidence="6" id="KW-1185">Reference proteome</keyword>
<dbReference type="EMBL" id="JACHWZ010000004">
    <property type="protein sequence ID" value="MBB3060390.1"/>
    <property type="molecule type" value="Genomic_DNA"/>
</dbReference>
<keyword evidence="1" id="KW-0479">Metal-binding</keyword>
<gene>
    <name evidence="5" type="ORF">FHS09_001205</name>
</gene>
<proteinExistence type="predicted"/>
<evidence type="ECO:0000313" key="6">
    <source>
        <dbReference type="Proteomes" id="UP000535937"/>
    </source>
</evidence>
<accession>A0A7W4W9Y5</accession>
<reference evidence="5 6" key="1">
    <citation type="submission" date="2020-08" db="EMBL/GenBank/DDBJ databases">
        <title>Genomic Encyclopedia of Type Strains, Phase III (KMG-III): the genomes of soil and plant-associated and newly described type strains.</title>
        <authorList>
            <person name="Whitman W."/>
        </authorList>
    </citation>
    <scope>NUCLEOTIDE SEQUENCE [LARGE SCALE GENOMIC DNA]</scope>
    <source>
        <strain evidence="5 6">CECT 8799</strain>
    </source>
</reference>
<dbReference type="FunFam" id="3.40.50.1000:FF:000022">
    <property type="entry name" value="Phosphoglycolate phosphatase"/>
    <property type="match status" value="1"/>
</dbReference>
<dbReference type="InterPro" id="IPR041492">
    <property type="entry name" value="HAD_2"/>
</dbReference>
<dbReference type="InterPro" id="IPR023214">
    <property type="entry name" value="HAD_sf"/>
</dbReference>
<name>A0A7W4W9Y5_9GAMM</name>
<protein>
    <submittedName>
        <fullName evidence="5">Phosphoglycolate phosphatase</fullName>
        <ecNumber evidence="5">3.1.3.18</ecNumber>
    </submittedName>
</protein>
<dbReference type="GO" id="GO:0008967">
    <property type="term" value="F:phosphoglycolate phosphatase activity"/>
    <property type="evidence" value="ECO:0007669"/>
    <property type="project" value="UniProtKB-EC"/>
</dbReference>
<dbReference type="InterPro" id="IPR050155">
    <property type="entry name" value="HAD-like_hydrolase_sf"/>
</dbReference>
<dbReference type="SFLD" id="SFLDG01135">
    <property type="entry name" value="C1.5.6:_HAD__Beta-PGM__Phospha"/>
    <property type="match status" value="1"/>
</dbReference>
<evidence type="ECO:0000256" key="4">
    <source>
        <dbReference type="ARBA" id="ARBA00023277"/>
    </source>
</evidence>
<dbReference type="AlphaFoldDB" id="A0A7W4W9Y5"/>
<dbReference type="RefSeq" id="WP_183457722.1">
    <property type="nucleotide sequence ID" value="NZ_JACHWZ010000004.1"/>
</dbReference>
<dbReference type="NCBIfam" id="TIGR01549">
    <property type="entry name" value="HAD-SF-IA-v1"/>
    <property type="match status" value="1"/>
</dbReference>
<dbReference type="GO" id="GO:0005829">
    <property type="term" value="C:cytosol"/>
    <property type="evidence" value="ECO:0007669"/>
    <property type="project" value="TreeGrafter"/>
</dbReference>
<organism evidence="5 6">
    <name type="scientific">Microbulbifer rhizosphaerae</name>
    <dbReference type="NCBI Taxonomy" id="1562603"/>
    <lineage>
        <taxon>Bacteria</taxon>
        <taxon>Pseudomonadati</taxon>
        <taxon>Pseudomonadota</taxon>
        <taxon>Gammaproteobacteria</taxon>
        <taxon>Cellvibrionales</taxon>
        <taxon>Microbulbiferaceae</taxon>
        <taxon>Microbulbifer</taxon>
    </lineage>
</organism>
<dbReference type="GO" id="GO:0006281">
    <property type="term" value="P:DNA repair"/>
    <property type="evidence" value="ECO:0007669"/>
    <property type="project" value="TreeGrafter"/>
</dbReference>